<dbReference type="SFLD" id="SFLDG01094">
    <property type="entry name" value="Uncharacterised_Radical_SAM_Su"/>
    <property type="match status" value="1"/>
</dbReference>
<dbReference type="AlphaFoldDB" id="A0A9D1AE53"/>
<name>A0A9D1AE53_9FIRM</name>
<dbReference type="CDD" id="cd01335">
    <property type="entry name" value="Radical_SAM"/>
    <property type="match status" value="1"/>
</dbReference>
<keyword evidence="4" id="KW-0479">Metal-binding</keyword>
<organism evidence="8 9">
    <name type="scientific">Candidatus Choladousia intestinavium</name>
    <dbReference type="NCBI Taxonomy" id="2840727"/>
    <lineage>
        <taxon>Bacteria</taxon>
        <taxon>Bacillati</taxon>
        <taxon>Bacillota</taxon>
        <taxon>Clostridia</taxon>
        <taxon>Lachnospirales</taxon>
        <taxon>Lachnospiraceae</taxon>
        <taxon>Lachnospiraceae incertae sedis</taxon>
        <taxon>Candidatus Choladousia</taxon>
    </lineage>
</organism>
<evidence type="ECO:0000259" key="7">
    <source>
        <dbReference type="PROSITE" id="PS51918"/>
    </source>
</evidence>
<keyword evidence="5" id="KW-0408">Iron</keyword>
<dbReference type="InterPro" id="IPR058240">
    <property type="entry name" value="rSAM_sf"/>
</dbReference>
<reference evidence="8" key="1">
    <citation type="submission" date="2020-10" db="EMBL/GenBank/DDBJ databases">
        <authorList>
            <person name="Gilroy R."/>
        </authorList>
    </citation>
    <scope>NUCLEOTIDE SEQUENCE</scope>
    <source>
        <strain evidence="8">ChiSjej4B22-8148</strain>
    </source>
</reference>
<dbReference type="PANTHER" id="PTHR30352:SF13">
    <property type="entry name" value="GLYCYL-RADICAL ENZYME ACTIVATING ENZYME YJJW-RELATED"/>
    <property type="match status" value="1"/>
</dbReference>
<keyword evidence="2" id="KW-0004">4Fe-4S</keyword>
<dbReference type="Proteomes" id="UP000886757">
    <property type="component" value="Unassembled WGS sequence"/>
</dbReference>
<dbReference type="PANTHER" id="PTHR30352">
    <property type="entry name" value="PYRUVATE FORMATE-LYASE-ACTIVATING ENZYME"/>
    <property type="match status" value="1"/>
</dbReference>
<dbReference type="EMBL" id="DVGK01000082">
    <property type="protein sequence ID" value="HIR13734.1"/>
    <property type="molecule type" value="Genomic_DNA"/>
</dbReference>
<dbReference type="PROSITE" id="PS51918">
    <property type="entry name" value="RADICAL_SAM"/>
    <property type="match status" value="1"/>
</dbReference>
<keyword evidence="3" id="KW-0949">S-adenosyl-L-methionine</keyword>
<sequence length="242" mass="27476">MKIYGIQKLTLLDFPGRLAAVLFLGGCSFRCPFCQNGPLVLASSESDPLDPEEVFGFLKKRAGILEGVCVSGGEPTLQKELPLLFQKLKEMGYLTKLDTNGTNPEMLRELLKEKLLDYVAMDIKGGRKNYLKIAGLEPPGGEALLKKVFQSAELLMKSSTDFEFRTTAVKGLHTEEDFLDITQWISGDFPYYLQTFQDCEGILQKDHSFRPFSYEEMECFRSLLRKKIPRVQLRGIEENQKK</sequence>
<keyword evidence="6" id="KW-0411">Iron-sulfur</keyword>
<dbReference type="InterPro" id="IPR012840">
    <property type="entry name" value="NrdG2"/>
</dbReference>
<dbReference type="InterPro" id="IPR034457">
    <property type="entry name" value="Organic_radical-activating"/>
</dbReference>
<evidence type="ECO:0000256" key="3">
    <source>
        <dbReference type="ARBA" id="ARBA00022691"/>
    </source>
</evidence>
<evidence type="ECO:0000313" key="8">
    <source>
        <dbReference type="EMBL" id="HIR13734.1"/>
    </source>
</evidence>
<dbReference type="GO" id="GO:0051539">
    <property type="term" value="F:4 iron, 4 sulfur cluster binding"/>
    <property type="evidence" value="ECO:0007669"/>
    <property type="project" value="UniProtKB-KW"/>
</dbReference>
<comment type="caution">
    <text evidence="8">The sequence shown here is derived from an EMBL/GenBank/DDBJ whole genome shotgun (WGS) entry which is preliminary data.</text>
</comment>
<evidence type="ECO:0000256" key="1">
    <source>
        <dbReference type="ARBA" id="ARBA00001966"/>
    </source>
</evidence>
<dbReference type="NCBIfam" id="TIGR02495">
    <property type="entry name" value="NrdG2"/>
    <property type="match status" value="1"/>
</dbReference>
<dbReference type="Pfam" id="PF04055">
    <property type="entry name" value="Radical_SAM"/>
    <property type="match status" value="1"/>
</dbReference>
<evidence type="ECO:0000256" key="6">
    <source>
        <dbReference type="ARBA" id="ARBA00023014"/>
    </source>
</evidence>
<comment type="cofactor">
    <cofactor evidence="1">
        <name>[4Fe-4S] cluster</name>
        <dbReference type="ChEBI" id="CHEBI:49883"/>
    </cofactor>
</comment>
<dbReference type="GO" id="GO:0046872">
    <property type="term" value="F:metal ion binding"/>
    <property type="evidence" value="ECO:0007669"/>
    <property type="project" value="UniProtKB-KW"/>
</dbReference>
<gene>
    <name evidence="8" type="ORF">IAB31_07410</name>
</gene>
<proteinExistence type="predicted"/>
<dbReference type="Gene3D" id="3.20.20.70">
    <property type="entry name" value="Aldolase class I"/>
    <property type="match status" value="1"/>
</dbReference>
<evidence type="ECO:0000256" key="4">
    <source>
        <dbReference type="ARBA" id="ARBA00022723"/>
    </source>
</evidence>
<evidence type="ECO:0000313" key="9">
    <source>
        <dbReference type="Proteomes" id="UP000886757"/>
    </source>
</evidence>
<protein>
    <submittedName>
        <fullName evidence="8">Anaerobic ribonucleoside-triphosphate reductase activating protein</fullName>
    </submittedName>
</protein>
<dbReference type="GO" id="GO:0003824">
    <property type="term" value="F:catalytic activity"/>
    <property type="evidence" value="ECO:0007669"/>
    <property type="project" value="InterPro"/>
</dbReference>
<feature type="domain" description="Radical SAM core" evidence="7">
    <location>
        <begin position="13"/>
        <end position="234"/>
    </location>
</feature>
<dbReference type="InterPro" id="IPR013785">
    <property type="entry name" value="Aldolase_TIM"/>
</dbReference>
<evidence type="ECO:0000256" key="5">
    <source>
        <dbReference type="ARBA" id="ARBA00023004"/>
    </source>
</evidence>
<dbReference type="InterPro" id="IPR007197">
    <property type="entry name" value="rSAM"/>
</dbReference>
<accession>A0A9D1AE53</accession>
<dbReference type="SUPFAM" id="SSF102114">
    <property type="entry name" value="Radical SAM enzymes"/>
    <property type="match status" value="1"/>
</dbReference>
<reference evidence="8" key="2">
    <citation type="journal article" date="2021" name="PeerJ">
        <title>Extensive microbial diversity within the chicken gut microbiome revealed by metagenomics and culture.</title>
        <authorList>
            <person name="Gilroy R."/>
            <person name="Ravi A."/>
            <person name="Getino M."/>
            <person name="Pursley I."/>
            <person name="Horton D.L."/>
            <person name="Alikhan N.F."/>
            <person name="Baker D."/>
            <person name="Gharbi K."/>
            <person name="Hall N."/>
            <person name="Watson M."/>
            <person name="Adriaenssens E.M."/>
            <person name="Foster-Nyarko E."/>
            <person name="Jarju S."/>
            <person name="Secka A."/>
            <person name="Antonio M."/>
            <person name="Oren A."/>
            <person name="Chaudhuri R.R."/>
            <person name="La Ragione R."/>
            <person name="Hildebrand F."/>
            <person name="Pallen M.J."/>
        </authorList>
    </citation>
    <scope>NUCLEOTIDE SEQUENCE</scope>
    <source>
        <strain evidence="8">ChiSjej4B22-8148</strain>
    </source>
</reference>
<evidence type="ECO:0000256" key="2">
    <source>
        <dbReference type="ARBA" id="ARBA00022485"/>
    </source>
</evidence>
<dbReference type="SFLD" id="SFLDS00029">
    <property type="entry name" value="Radical_SAM"/>
    <property type="match status" value="1"/>
</dbReference>